<evidence type="ECO:0000256" key="2">
    <source>
        <dbReference type="ARBA" id="ARBA00022448"/>
    </source>
</evidence>
<comment type="function">
    <text evidence="7">F(1)F(0) ATP synthase produces ATP from ADP in the presence of a proton or sodium gradient. F-type ATPases consist of two structural domains, F(1) containing the extramembraneous catalytic core and F(0) containing the membrane proton channel, linked together by a central stalk and a peripheral stalk. During catalysis, ATP synthesis in the catalytic domain of F(1) is coupled via a rotary mechanism of the central stalk subunits to proton translocation.</text>
</comment>
<dbReference type="PROSITE" id="PS00389">
    <property type="entry name" value="ATPASE_DELTA"/>
    <property type="match status" value="1"/>
</dbReference>
<dbReference type="GO" id="GO:0005886">
    <property type="term" value="C:plasma membrane"/>
    <property type="evidence" value="ECO:0007669"/>
    <property type="project" value="UniProtKB-SubCell"/>
</dbReference>
<dbReference type="InterPro" id="IPR026015">
    <property type="entry name" value="ATP_synth_OSCP/delta_N_sf"/>
</dbReference>
<dbReference type="NCBIfam" id="TIGR01145">
    <property type="entry name" value="ATP_synt_delta"/>
    <property type="match status" value="1"/>
</dbReference>
<evidence type="ECO:0000256" key="5">
    <source>
        <dbReference type="ARBA" id="ARBA00023136"/>
    </source>
</evidence>
<keyword evidence="7" id="KW-1003">Cell membrane</keyword>
<sequence>MSEATEYPTVLDIGAEQLGKTYARALMAAADNQGVADEVLGQLGEIVDDGLSANPRLAAALASPRVSESEKNAVVDRLFAGHIHPVLTNALKVMNAHGRLGYLSAVRDAAADIRDEQLGRVVAEIRTAVPITDDLREDVLRRLGETLGRHVRLKERIDTDLIGGMVVRVGDTVFDSSVAGRLAKVRQKVHDGFSQQLLRRAEAFVAADVGLSDDTQSSDAAAQ</sequence>
<dbReference type="PRINTS" id="PR00125">
    <property type="entry name" value="ATPASEDELTA"/>
</dbReference>
<dbReference type="Pfam" id="PF00213">
    <property type="entry name" value="OSCP"/>
    <property type="match status" value="1"/>
</dbReference>
<comment type="caution">
    <text evidence="8">The sequence shown here is derived from an EMBL/GenBank/DDBJ whole genome shotgun (WGS) entry which is preliminary data.</text>
</comment>
<protein>
    <recommendedName>
        <fullName evidence="7">ATP synthase subunit delta</fullName>
    </recommendedName>
    <alternativeName>
        <fullName evidence="7">ATP synthase F(1) sector subunit delta</fullName>
    </alternativeName>
    <alternativeName>
        <fullName evidence="7">F-type ATPase subunit delta</fullName>
        <shortName evidence="7">F-ATPase subunit delta</shortName>
    </alternativeName>
</protein>
<evidence type="ECO:0000313" key="9">
    <source>
        <dbReference type="Proteomes" id="UP000316476"/>
    </source>
</evidence>
<evidence type="ECO:0000256" key="6">
    <source>
        <dbReference type="ARBA" id="ARBA00023310"/>
    </source>
</evidence>
<comment type="function">
    <text evidence="7">This protein is part of the stalk that links CF(0) to CF(1). It either transmits conformational changes from CF(0) to CF(1) or is implicated in proton conduction.</text>
</comment>
<comment type="similarity">
    <text evidence="7">Belongs to the ATPase delta chain family.</text>
</comment>
<dbReference type="InterPro" id="IPR020781">
    <property type="entry name" value="ATPase_OSCP/d_CS"/>
</dbReference>
<dbReference type="SUPFAM" id="SSF47928">
    <property type="entry name" value="N-terminal domain of the delta subunit of the F1F0-ATP synthase"/>
    <property type="match status" value="1"/>
</dbReference>
<evidence type="ECO:0000256" key="4">
    <source>
        <dbReference type="ARBA" id="ARBA00023065"/>
    </source>
</evidence>
<keyword evidence="3 7" id="KW-0375">Hydrogen ion transport</keyword>
<dbReference type="RefSeq" id="WP_146411684.1">
    <property type="nucleotide sequence ID" value="NZ_SJPZ01000001.1"/>
</dbReference>
<dbReference type="HAMAP" id="MF_01416">
    <property type="entry name" value="ATP_synth_delta_bact"/>
    <property type="match status" value="1"/>
</dbReference>
<dbReference type="GO" id="GO:0046933">
    <property type="term" value="F:proton-transporting ATP synthase activity, rotational mechanism"/>
    <property type="evidence" value="ECO:0007669"/>
    <property type="project" value="UniProtKB-UniRule"/>
</dbReference>
<proteinExistence type="inferred from homology"/>
<evidence type="ECO:0000313" key="8">
    <source>
        <dbReference type="EMBL" id="TWU65537.1"/>
    </source>
</evidence>
<dbReference type="GO" id="GO:0045259">
    <property type="term" value="C:proton-transporting ATP synthase complex"/>
    <property type="evidence" value="ECO:0007669"/>
    <property type="project" value="UniProtKB-KW"/>
</dbReference>
<dbReference type="Gene3D" id="1.10.520.20">
    <property type="entry name" value="N-terminal domain of the delta subunit of the F1F0-ATP synthase"/>
    <property type="match status" value="1"/>
</dbReference>
<organism evidence="8 9">
    <name type="scientific">Crateriforma conspicua</name>
    <dbReference type="NCBI Taxonomy" id="2527996"/>
    <lineage>
        <taxon>Bacteria</taxon>
        <taxon>Pseudomonadati</taxon>
        <taxon>Planctomycetota</taxon>
        <taxon>Planctomycetia</taxon>
        <taxon>Planctomycetales</taxon>
        <taxon>Planctomycetaceae</taxon>
        <taxon>Crateriforma</taxon>
    </lineage>
</organism>
<evidence type="ECO:0000256" key="3">
    <source>
        <dbReference type="ARBA" id="ARBA00022781"/>
    </source>
</evidence>
<dbReference type="AlphaFoldDB" id="A0A5C6FR33"/>
<evidence type="ECO:0000256" key="7">
    <source>
        <dbReference type="HAMAP-Rule" id="MF_01416"/>
    </source>
</evidence>
<dbReference type="Proteomes" id="UP000316476">
    <property type="component" value="Unassembled WGS sequence"/>
</dbReference>
<keyword evidence="6 7" id="KW-0066">ATP synthesis</keyword>
<dbReference type="PANTHER" id="PTHR11910">
    <property type="entry name" value="ATP SYNTHASE DELTA CHAIN"/>
    <property type="match status" value="1"/>
</dbReference>
<name>A0A5C6FR33_9PLAN</name>
<dbReference type="OrthoDB" id="9802471at2"/>
<reference evidence="8 9" key="1">
    <citation type="submission" date="2019-02" db="EMBL/GenBank/DDBJ databases">
        <title>Deep-cultivation of Planctomycetes and their phenomic and genomic characterization uncovers novel biology.</title>
        <authorList>
            <person name="Wiegand S."/>
            <person name="Jogler M."/>
            <person name="Boedeker C."/>
            <person name="Pinto D."/>
            <person name="Vollmers J."/>
            <person name="Rivas-Marin E."/>
            <person name="Kohn T."/>
            <person name="Peeters S.H."/>
            <person name="Heuer A."/>
            <person name="Rast P."/>
            <person name="Oberbeckmann S."/>
            <person name="Bunk B."/>
            <person name="Jeske O."/>
            <person name="Meyerdierks A."/>
            <person name="Storesund J.E."/>
            <person name="Kallscheuer N."/>
            <person name="Luecker S."/>
            <person name="Lage O.M."/>
            <person name="Pohl T."/>
            <person name="Merkel B.J."/>
            <person name="Hornburger P."/>
            <person name="Mueller R.-W."/>
            <person name="Bruemmer F."/>
            <person name="Labrenz M."/>
            <person name="Spormann A.M."/>
            <person name="Op Den Camp H."/>
            <person name="Overmann J."/>
            <person name="Amann R."/>
            <person name="Jetten M.S.M."/>
            <person name="Mascher T."/>
            <person name="Medema M.H."/>
            <person name="Devos D.P."/>
            <person name="Kaster A.-K."/>
            <person name="Ovreas L."/>
            <person name="Rohde M."/>
            <person name="Galperin M.Y."/>
            <person name="Jogler C."/>
        </authorList>
    </citation>
    <scope>NUCLEOTIDE SEQUENCE [LARGE SCALE GENOMIC DNA]</scope>
    <source>
        <strain evidence="8 9">V7</strain>
    </source>
</reference>
<keyword evidence="2 7" id="KW-0813">Transport</keyword>
<dbReference type="InterPro" id="IPR000711">
    <property type="entry name" value="ATPase_OSCP/dsu"/>
</dbReference>
<keyword evidence="4 7" id="KW-0406">Ion transport</keyword>
<keyword evidence="7" id="KW-0139">CF(1)</keyword>
<accession>A0A5C6FR33</accession>
<comment type="subcellular location">
    <subcellularLocation>
        <location evidence="7">Cell membrane</location>
        <topology evidence="7">Peripheral membrane protein</topology>
    </subcellularLocation>
    <subcellularLocation>
        <location evidence="1">Membrane</location>
    </subcellularLocation>
</comment>
<dbReference type="EMBL" id="SJPZ01000001">
    <property type="protein sequence ID" value="TWU65537.1"/>
    <property type="molecule type" value="Genomic_DNA"/>
</dbReference>
<evidence type="ECO:0000256" key="1">
    <source>
        <dbReference type="ARBA" id="ARBA00004370"/>
    </source>
</evidence>
<gene>
    <name evidence="7 8" type="primary">atpH</name>
    <name evidence="8" type="ORF">V7x_10850</name>
</gene>
<keyword evidence="5 7" id="KW-0472">Membrane</keyword>